<proteinExistence type="predicted"/>
<evidence type="ECO:0000313" key="2">
    <source>
        <dbReference type="Proteomes" id="UP000019126"/>
    </source>
</evidence>
<dbReference type="GeneID" id="18500293"/>
<dbReference type="OrthoDB" id="28711at10239"/>
<protein>
    <submittedName>
        <fullName evidence="1">Terminal repeat-encoded protein</fullName>
    </submittedName>
</protein>
<dbReference type="RefSeq" id="YP_009006869.1">
    <property type="nucleotide sequence ID" value="NC_023573.1"/>
</dbReference>
<organism evidence="1 2">
    <name type="scientific">Staphylococcus phage phiSA12</name>
    <dbReference type="NCBI Taxonomy" id="1450142"/>
    <lineage>
        <taxon>Viruses</taxon>
        <taxon>Duplodnaviria</taxon>
        <taxon>Heunggongvirae</taxon>
        <taxon>Uroviricota</taxon>
        <taxon>Caudoviricetes</taxon>
        <taxon>Herelleviridae</taxon>
        <taxon>Twortvirinae</taxon>
        <taxon>Kayvirus</taxon>
        <taxon>Kayvirus SA12</taxon>
    </lineage>
</organism>
<evidence type="ECO:0000313" key="1">
    <source>
        <dbReference type="EMBL" id="BAO47245.1"/>
    </source>
</evidence>
<accession>W0TV76</accession>
<dbReference type="KEGG" id="vg:18500293"/>
<name>W0TV76_9CAUD</name>
<reference evidence="1 2" key="1">
    <citation type="submission" date="2014-01" db="EMBL/GenBank/DDBJ databases">
        <title>Genomic analysis and determination of host recognition proteins in staphylococcal Twort-like phages.</title>
        <authorList>
            <person name="Takeuchi I."/>
            <person name="Osada K."/>
            <person name="Asakawa H."/>
            <person name="Miyanaga K."/>
            <person name="Tanji Y."/>
        </authorList>
    </citation>
    <scope>NUCLEOTIDE SEQUENCE [LARGE SCALE GENOMIC DNA]</scope>
    <source>
        <strain evidence="1">PhiSA012</strain>
    </source>
</reference>
<sequence length="81" mass="9479">MDNLTYTVYHKDSDKVVATGLDEKDLLNLIGRMVYKKVVKGIFLPDYVKSQVPEFIVDTDRLIVDIESQDVFYFRHTWHVG</sequence>
<keyword evidence="2" id="KW-1185">Reference proteome</keyword>
<dbReference type="Proteomes" id="UP000019126">
    <property type="component" value="Segment"/>
</dbReference>
<dbReference type="EMBL" id="AB903967">
    <property type="protein sequence ID" value="BAO47245.1"/>
    <property type="molecule type" value="Genomic_DNA"/>
</dbReference>